<dbReference type="OrthoDB" id="6370831at2759"/>
<protein>
    <recommendedName>
        <fullName evidence="4">Ig-like domain-containing protein</fullName>
    </recommendedName>
</protein>
<accession>A0A2T7NKX5</accession>
<dbReference type="EMBL" id="PZQS01000011">
    <property type="protein sequence ID" value="PVD21801.1"/>
    <property type="molecule type" value="Genomic_DNA"/>
</dbReference>
<feature type="transmembrane region" description="Helical" evidence="1">
    <location>
        <begin position="229"/>
        <end position="251"/>
    </location>
</feature>
<evidence type="ECO:0000313" key="2">
    <source>
        <dbReference type="EMBL" id="PVD21801.1"/>
    </source>
</evidence>
<gene>
    <name evidence="2" type="ORF">C0Q70_17602</name>
</gene>
<keyword evidence="1" id="KW-1133">Transmembrane helix</keyword>
<evidence type="ECO:0000256" key="1">
    <source>
        <dbReference type="SAM" id="Phobius"/>
    </source>
</evidence>
<proteinExistence type="predicted"/>
<evidence type="ECO:0000313" key="3">
    <source>
        <dbReference type="Proteomes" id="UP000245119"/>
    </source>
</evidence>
<comment type="caution">
    <text evidence="2">The sequence shown here is derived from an EMBL/GenBank/DDBJ whole genome shotgun (WGS) entry which is preliminary data.</text>
</comment>
<keyword evidence="1" id="KW-0472">Membrane</keyword>
<name>A0A2T7NKX5_POMCA</name>
<keyword evidence="1" id="KW-0812">Transmembrane</keyword>
<dbReference type="SUPFAM" id="SSF48726">
    <property type="entry name" value="Immunoglobulin"/>
    <property type="match status" value="1"/>
</dbReference>
<dbReference type="Proteomes" id="UP000245119">
    <property type="component" value="Linkage Group LG11"/>
</dbReference>
<keyword evidence="3" id="KW-1185">Reference proteome</keyword>
<reference evidence="2 3" key="1">
    <citation type="submission" date="2018-04" db="EMBL/GenBank/DDBJ databases">
        <title>The genome of golden apple snail Pomacea canaliculata provides insight into stress tolerance and invasive adaptation.</title>
        <authorList>
            <person name="Liu C."/>
            <person name="Liu B."/>
            <person name="Ren Y."/>
            <person name="Zhang Y."/>
            <person name="Wang H."/>
            <person name="Li S."/>
            <person name="Jiang F."/>
            <person name="Yin L."/>
            <person name="Zhang G."/>
            <person name="Qian W."/>
            <person name="Fan W."/>
        </authorList>
    </citation>
    <scope>NUCLEOTIDE SEQUENCE [LARGE SCALE GENOMIC DNA]</scope>
    <source>
        <strain evidence="2">SZHN2017</strain>
        <tissue evidence="2">Muscle</tissue>
    </source>
</reference>
<sequence>MMTRLDFLQHSCLGFSPAWSFTQKFFMLLACVPAVIFSAADVGSKNRCTVSPVLPLSDAVLTCYFPEDISVTKKDFTVYHYARPGSPVAVIDCWWIKGKLDCYSQLGVEYNKTVGKDLTATIKQVTSAHTGKYACQVSGYEASSLEICELHLKLAVLVECLWENNQPKCQVASGYQLQDAVSSYLTLWIQEVTKEKEGNYYCLPAGSLITQQSTCFLSMSEEDEVDDNLVIGLLLGFLLLAVTVAVGIFLLRFIKTANHLTETDGESQRILNVKENTNMFEEHLKSTVQRMYPNMPESFYFVPPLYFNKCRYKPQCVADQVIYVPHSADLSDVRHDQAMHHVLQCLHHMAKQEQEHMFVLTQFQYEDYLNNPGVDFERHCLPLPSGLVDEDKSVACFDFLVVHQAHGILVGVVKAVSDEDQDVQQATDVVVSKQRDGDDFIESQVVEAVQQLKKAVRMINHLMSDHKPFPGIRQTLMLPRLTRQALLRAVVGNTELVESYGPFSLCVSIYIYVCVFATELEELPRSNSCQRSH</sequence>
<dbReference type="InterPro" id="IPR036179">
    <property type="entry name" value="Ig-like_dom_sf"/>
</dbReference>
<organism evidence="2 3">
    <name type="scientific">Pomacea canaliculata</name>
    <name type="common">Golden apple snail</name>
    <dbReference type="NCBI Taxonomy" id="400727"/>
    <lineage>
        <taxon>Eukaryota</taxon>
        <taxon>Metazoa</taxon>
        <taxon>Spiralia</taxon>
        <taxon>Lophotrochozoa</taxon>
        <taxon>Mollusca</taxon>
        <taxon>Gastropoda</taxon>
        <taxon>Caenogastropoda</taxon>
        <taxon>Architaenioglossa</taxon>
        <taxon>Ampullarioidea</taxon>
        <taxon>Ampullariidae</taxon>
        <taxon>Pomacea</taxon>
    </lineage>
</organism>
<dbReference type="AlphaFoldDB" id="A0A2T7NKX5"/>
<evidence type="ECO:0008006" key="4">
    <source>
        <dbReference type="Google" id="ProtNLM"/>
    </source>
</evidence>